<keyword evidence="2" id="KW-1185">Reference proteome</keyword>
<evidence type="ECO:0000313" key="2">
    <source>
        <dbReference type="Proteomes" id="UP001055811"/>
    </source>
</evidence>
<dbReference type="Proteomes" id="UP001055811">
    <property type="component" value="Linkage Group LG02"/>
</dbReference>
<reference evidence="1 2" key="2">
    <citation type="journal article" date="2022" name="Mol. Ecol. Resour.">
        <title>The genomes of chicory, endive, great burdock and yacon provide insights into Asteraceae paleo-polyploidization history and plant inulin production.</title>
        <authorList>
            <person name="Fan W."/>
            <person name="Wang S."/>
            <person name="Wang H."/>
            <person name="Wang A."/>
            <person name="Jiang F."/>
            <person name="Liu H."/>
            <person name="Zhao H."/>
            <person name="Xu D."/>
            <person name="Zhang Y."/>
        </authorList>
    </citation>
    <scope>NUCLEOTIDE SEQUENCE [LARGE SCALE GENOMIC DNA]</scope>
    <source>
        <strain evidence="2">cv. Punajuju</strain>
        <tissue evidence="1">Leaves</tissue>
    </source>
</reference>
<dbReference type="EMBL" id="CM042010">
    <property type="protein sequence ID" value="KAI3782984.1"/>
    <property type="molecule type" value="Genomic_DNA"/>
</dbReference>
<comment type="caution">
    <text evidence="1">The sequence shown here is derived from an EMBL/GenBank/DDBJ whole genome shotgun (WGS) entry which is preliminary data.</text>
</comment>
<proteinExistence type="predicted"/>
<reference evidence="2" key="1">
    <citation type="journal article" date="2022" name="Mol. Ecol. Resour.">
        <title>The genomes of chicory, endive, great burdock and yacon provide insights into Asteraceae palaeo-polyploidization history and plant inulin production.</title>
        <authorList>
            <person name="Fan W."/>
            <person name="Wang S."/>
            <person name="Wang H."/>
            <person name="Wang A."/>
            <person name="Jiang F."/>
            <person name="Liu H."/>
            <person name="Zhao H."/>
            <person name="Xu D."/>
            <person name="Zhang Y."/>
        </authorList>
    </citation>
    <scope>NUCLEOTIDE SEQUENCE [LARGE SCALE GENOMIC DNA]</scope>
    <source>
        <strain evidence="2">cv. Punajuju</strain>
    </source>
</reference>
<organism evidence="1 2">
    <name type="scientific">Cichorium intybus</name>
    <name type="common">Chicory</name>
    <dbReference type="NCBI Taxonomy" id="13427"/>
    <lineage>
        <taxon>Eukaryota</taxon>
        <taxon>Viridiplantae</taxon>
        <taxon>Streptophyta</taxon>
        <taxon>Embryophyta</taxon>
        <taxon>Tracheophyta</taxon>
        <taxon>Spermatophyta</taxon>
        <taxon>Magnoliopsida</taxon>
        <taxon>eudicotyledons</taxon>
        <taxon>Gunneridae</taxon>
        <taxon>Pentapetalae</taxon>
        <taxon>asterids</taxon>
        <taxon>campanulids</taxon>
        <taxon>Asterales</taxon>
        <taxon>Asteraceae</taxon>
        <taxon>Cichorioideae</taxon>
        <taxon>Cichorieae</taxon>
        <taxon>Cichoriinae</taxon>
        <taxon>Cichorium</taxon>
    </lineage>
</organism>
<sequence>MEKLLSNWSSAVKSLPENYVIPVDSRPGDVKVPFCKSIPVVDLKTALSRGRHHAVQQVLEASCDFGFFQLINHGVDDDLMIDTMRVAKEFFDMPNEDKASLYSEDPNKECRLFTSVEYENEKFHFWRDNLHHQCHPVDDFIHLWPQKPIRYRDVITKYSIQMGNLSTRVLELIGEGLGLEPDYFGDELTGNRIFSINDFPPCPSPSLALGLPKHCDPTLTTFVQQDDICGLQVYRNGEWLGVEPIPNAFVVILGQQAQVISNGKITSPAHRVVTTSKDHRTTIVFAMSPKLDSIVEPAKVLIDNFNPPLYKAFQFKTFRKTFREKKDYGEEVFEDFHVKA</sequence>
<name>A0ACB9GHH7_CICIN</name>
<evidence type="ECO:0000313" key="1">
    <source>
        <dbReference type="EMBL" id="KAI3782984.1"/>
    </source>
</evidence>
<accession>A0ACB9GHH7</accession>
<protein>
    <submittedName>
        <fullName evidence="1">Uncharacterized protein</fullName>
    </submittedName>
</protein>
<gene>
    <name evidence="1" type="ORF">L2E82_13045</name>
</gene>